<dbReference type="GO" id="GO:0006351">
    <property type="term" value="P:DNA-templated transcription"/>
    <property type="evidence" value="ECO:0007669"/>
    <property type="project" value="InterPro"/>
</dbReference>
<accession>A0A1L7XTD3</accession>
<keyword evidence="2" id="KW-0539">Nucleus</keyword>
<dbReference type="GO" id="GO:0005634">
    <property type="term" value="C:nucleus"/>
    <property type="evidence" value="ECO:0007669"/>
    <property type="project" value="UniProtKB-SubCell"/>
</dbReference>
<name>A0A1L7XTD3_9HELO</name>
<dbReference type="EMBL" id="FJOG01000053">
    <property type="protein sequence ID" value="CZR68279.1"/>
    <property type="molecule type" value="Genomic_DNA"/>
</dbReference>
<evidence type="ECO:0000256" key="3">
    <source>
        <dbReference type="SAM" id="MobiDB-lite"/>
    </source>
</evidence>
<proteinExistence type="predicted"/>
<dbReference type="PANTHER" id="PTHR31001">
    <property type="entry name" value="UNCHARACTERIZED TRANSCRIPTIONAL REGULATORY PROTEIN"/>
    <property type="match status" value="1"/>
</dbReference>
<dbReference type="Pfam" id="PF04082">
    <property type="entry name" value="Fungal_trans"/>
    <property type="match status" value="1"/>
</dbReference>
<feature type="domain" description="Xylanolytic transcriptional activator regulatory" evidence="4">
    <location>
        <begin position="178"/>
        <end position="405"/>
    </location>
</feature>
<evidence type="ECO:0000256" key="1">
    <source>
        <dbReference type="ARBA" id="ARBA00004123"/>
    </source>
</evidence>
<sequence>MSIMSVKENKMQSIPPQAQADTTSTLQGNTDLRARIELLESTVLNQARSAETLQNQVSGDNSVSNQQHLHPRSENVPAANDHQQRDRELRLLQNIGTREDSLVRDSYLSLFHSLLSHTHYVNNGQLPRLSNGLTFKLKSTGEILERQPQPVSASDDNGMNGTLVTFPFYKMAALLLENYESNVDHLCCILNIPTVRSLMKTFYLRLHQNESVLPGQAALLLSLFTLAAYFYQPFDGSEVATTKRDVIHLSKILGKGALDLLDYTRRNTSGTMEDVQATILMSYVSYHLDGFSARGRLLSTAAASLARELQLHRLDADNESISVDKQTSARYLMDREIKRRVFWHIASTDWLLSTVSGPQEGTYFIHPNHVDVKVPKDCTDDDLVLGEENQGSHPTSMTYFLERLRLAHLSREMADRVPLDTHKLMHMPYEQVIALDKMLQDYLESLPFFFKLDAESRRRSKPLEIIYHKIPVSRYCTSIEAHSRRFKLHQRFLLRQSVDPRYVYSRRACLESARAVIHAYEDLQEHDYPSTKPEFMGIAMHFTHLALVVMIMDLCFNREQADEEEIKAEVKTALKMFEDTSNPSPLPGRFLSSLSDVLLKHEVHLTDPTSNNVTVAGFAEEMILDTPNTCNPLDEDQIQFPQLGLDMQDPSVTLDASASFDEFWQNAMQSEHDLDSHAWDDLFSGLDSRHI</sequence>
<dbReference type="InterPro" id="IPR050613">
    <property type="entry name" value="Sec_Metabolite_Reg"/>
</dbReference>
<feature type="region of interest" description="Disordered" evidence="3">
    <location>
        <begin position="56"/>
        <end position="84"/>
    </location>
</feature>
<protein>
    <recommendedName>
        <fullName evidence="4">Xylanolytic transcriptional activator regulatory domain-containing protein</fullName>
    </recommendedName>
</protein>
<dbReference type="Proteomes" id="UP000184330">
    <property type="component" value="Unassembled WGS sequence"/>
</dbReference>
<evidence type="ECO:0000313" key="5">
    <source>
        <dbReference type="EMBL" id="CZR68279.1"/>
    </source>
</evidence>
<organism evidence="5 6">
    <name type="scientific">Phialocephala subalpina</name>
    <dbReference type="NCBI Taxonomy" id="576137"/>
    <lineage>
        <taxon>Eukaryota</taxon>
        <taxon>Fungi</taxon>
        <taxon>Dikarya</taxon>
        <taxon>Ascomycota</taxon>
        <taxon>Pezizomycotina</taxon>
        <taxon>Leotiomycetes</taxon>
        <taxon>Helotiales</taxon>
        <taxon>Mollisiaceae</taxon>
        <taxon>Phialocephala</taxon>
        <taxon>Phialocephala fortinii species complex</taxon>
    </lineage>
</organism>
<gene>
    <name evidence="5" type="ORF">PAC_18178</name>
</gene>
<dbReference type="GO" id="GO:0008270">
    <property type="term" value="F:zinc ion binding"/>
    <property type="evidence" value="ECO:0007669"/>
    <property type="project" value="InterPro"/>
</dbReference>
<dbReference type="InterPro" id="IPR007219">
    <property type="entry name" value="XnlR_reg_dom"/>
</dbReference>
<dbReference type="AlphaFoldDB" id="A0A1L7XTD3"/>
<dbReference type="GO" id="GO:0003677">
    <property type="term" value="F:DNA binding"/>
    <property type="evidence" value="ECO:0007669"/>
    <property type="project" value="InterPro"/>
</dbReference>
<dbReference type="CDD" id="cd12148">
    <property type="entry name" value="fungal_TF_MHR"/>
    <property type="match status" value="1"/>
</dbReference>
<feature type="compositionally biased region" description="Polar residues" evidence="3">
    <location>
        <begin position="56"/>
        <end position="68"/>
    </location>
</feature>
<keyword evidence="6" id="KW-1185">Reference proteome</keyword>
<feature type="region of interest" description="Disordered" evidence="3">
    <location>
        <begin position="1"/>
        <end position="26"/>
    </location>
</feature>
<evidence type="ECO:0000256" key="2">
    <source>
        <dbReference type="ARBA" id="ARBA00023242"/>
    </source>
</evidence>
<evidence type="ECO:0000313" key="6">
    <source>
        <dbReference type="Proteomes" id="UP000184330"/>
    </source>
</evidence>
<dbReference type="OrthoDB" id="3014581at2759"/>
<evidence type="ECO:0000259" key="4">
    <source>
        <dbReference type="Pfam" id="PF04082"/>
    </source>
</evidence>
<comment type="subcellular location">
    <subcellularLocation>
        <location evidence="1">Nucleus</location>
    </subcellularLocation>
</comment>
<reference evidence="5 6" key="1">
    <citation type="submission" date="2016-03" db="EMBL/GenBank/DDBJ databases">
        <authorList>
            <person name="Ploux O."/>
        </authorList>
    </citation>
    <scope>NUCLEOTIDE SEQUENCE [LARGE SCALE GENOMIC DNA]</scope>
    <source>
        <strain evidence="5 6">UAMH 11012</strain>
    </source>
</reference>
<dbReference type="PANTHER" id="PTHR31001:SF90">
    <property type="entry name" value="CENTROMERE DNA-BINDING PROTEIN COMPLEX CBF3 SUBUNIT B"/>
    <property type="match status" value="1"/>
</dbReference>
<feature type="compositionally biased region" description="Polar residues" evidence="3">
    <location>
        <begin position="11"/>
        <end position="26"/>
    </location>
</feature>